<comment type="caution">
    <text evidence="2">The sequence shown here is derived from an EMBL/GenBank/DDBJ whole genome shotgun (WGS) entry which is preliminary data.</text>
</comment>
<gene>
    <name evidence="2" type="ORF">PCOR1329_LOCUS46842</name>
</gene>
<sequence>MAEDSDEEPPPRPQMFPGSSPRMLSCSSDRTLRLFDMKTGVLKRSLAGHKREVLCLAVDWKDHRALSGSADHTVASTRPQTFVAAVVKG</sequence>
<evidence type="ECO:0000313" key="3">
    <source>
        <dbReference type="Proteomes" id="UP001189429"/>
    </source>
</evidence>
<organism evidence="2 3">
    <name type="scientific">Prorocentrum cordatum</name>
    <dbReference type="NCBI Taxonomy" id="2364126"/>
    <lineage>
        <taxon>Eukaryota</taxon>
        <taxon>Sar</taxon>
        <taxon>Alveolata</taxon>
        <taxon>Dinophyceae</taxon>
        <taxon>Prorocentrales</taxon>
        <taxon>Prorocentraceae</taxon>
        <taxon>Prorocentrum</taxon>
    </lineage>
</organism>
<dbReference type="InterPro" id="IPR015943">
    <property type="entry name" value="WD40/YVTN_repeat-like_dom_sf"/>
</dbReference>
<dbReference type="Pfam" id="PF00400">
    <property type="entry name" value="WD40"/>
    <property type="match status" value="2"/>
</dbReference>
<accession>A0ABN9UAT9</accession>
<feature type="region of interest" description="Disordered" evidence="1">
    <location>
        <begin position="1"/>
        <end position="24"/>
    </location>
</feature>
<evidence type="ECO:0000313" key="2">
    <source>
        <dbReference type="EMBL" id="CAK0856449.1"/>
    </source>
</evidence>
<dbReference type="Proteomes" id="UP001189429">
    <property type="component" value="Unassembled WGS sequence"/>
</dbReference>
<dbReference type="InterPro" id="IPR036322">
    <property type="entry name" value="WD40_repeat_dom_sf"/>
</dbReference>
<evidence type="ECO:0000256" key="1">
    <source>
        <dbReference type="SAM" id="MobiDB-lite"/>
    </source>
</evidence>
<dbReference type="EMBL" id="CAUYUJ010015637">
    <property type="protein sequence ID" value="CAK0856449.1"/>
    <property type="molecule type" value="Genomic_DNA"/>
</dbReference>
<proteinExistence type="predicted"/>
<dbReference type="Gene3D" id="2.130.10.10">
    <property type="entry name" value="YVTN repeat-like/Quinoprotein amine dehydrogenase"/>
    <property type="match status" value="1"/>
</dbReference>
<dbReference type="SUPFAM" id="SSF50978">
    <property type="entry name" value="WD40 repeat-like"/>
    <property type="match status" value="1"/>
</dbReference>
<protein>
    <submittedName>
        <fullName evidence="2">Uncharacterized protein</fullName>
    </submittedName>
</protein>
<reference evidence="2" key="1">
    <citation type="submission" date="2023-10" db="EMBL/GenBank/DDBJ databases">
        <authorList>
            <person name="Chen Y."/>
            <person name="Shah S."/>
            <person name="Dougan E. K."/>
            <person name="Thang M."/>
            <person name="Chan C."/>
        </authorList>
    </citation>
    <scope>NUCLEOTIDE SEQUENCE [LARGE SCALE GENOMIC DNA]</scope>
</reference>
<keyword evidence="3" id="KW-1185">Reference proteome</keyword>
<name>A0ABN9UAT9_9DINO</name>
<dbReference type="InterPro" id="IPR001680">
    <property type="entry name" value="WD40_rpt"/>
</dbReference>